<proteinExistence type="predicted"/>
<dbReference type="AlphaFoldDB" id="A0A6T8N202"/>
<name>A0A6T8N202_HEMAN</name>
<organism evidence="1">
    <name type="scientific">Hemiselmis andersenii</name>
    <name type="common">Cryptophyte alga</name>
    <dbReference type="NCBI Taxonomy" id="464988"/>
    <lineage>
        <taxon>Eukaryota</taxon>
        <taxon>Cryptophyceae</taxon>
        <taxon>Cryptomonadales</taxon>
        <taxon>Hemiselmidaceae</taxon>
        <taxon>Hemiselmis</taxon>
    </lineage>
</organism>
<gene>
    <name evidence="1" type="ORF">HAND1043_LOCUS17196</name>
</gene>
<accession>A0A6T8N202</accession>
<dbReference type="EMBL" id="HBFK01028273">
    <property type="protein sequence ID" value="CAD8750692.1"/>
    <property type="molecule type" value="Transcribed_RNA"/>
</dbReference>
<sequence length="276" mass="30379">MSPQEKEDMARMNAKRRLKERQMDLIRDYPHWAVNDGEVAAARGHGQGGEWEADRGPPYVSETTLYAGAGTDMEGSANLIRRVLGIPTSFRFHKWDGNNFLRSFDGPQFRFLYRNVHSHLVIPPLEKGGGVPLLGWNAIHRLYQYVNEGDNTLVVAGGPQSVLFINANVVNANGGYDLESKWHDGPYERQRAARGTPFEQCAVSLPGPGTQVHGVALASLPADAKSYYEAGDVSVVFEIPSGDGRIIFLGFDYAEANVPWVHALVAAREFGGTPKK</sequence>
<protein>
    <submittedName>
        <fullName evidence="1">Uncharacterized protein</fullName>
    </submittedName>
</protein>
<evidence type="ECO:0000313" key="1">
    <source>
        <dbReference type="EMBL" id="CAD8750692.1"/>
    </source>
</evidence>
<reference evidence="1" key="1">
    <citation type="submission" date="2021-01" db="EMBL/GenBank/DDBJ databases">
        <authorList>
            <person name="Corre E."/>
            <person name="Pelletier E."/>
            <person name="Niang G."/>
            <person name="Scheremetjew M."/>
            <person name="Finn R."/>
            <person name="Kale V."/>
            <person name="Holt S."/>
            <person name="Cochrane G."/>
            <person name="Meng A."/>
            <person name="Brown T."/>
            <person name="Cohen L."/>
        </authorList>
    </citation>
    <scope>NUCLEOTIDE SEQUENCE</scope>
    <source>
        <strain evidence="1">CCMP441</strain>
    </source>
</reference>